<dbReference type="EMBL" id="CP042582">
    <property type="protein sequence ID" value="QEX21495.1"/>
    <property type="molecule type" value="Genomic_DNA"/>
</dbReference>
<dbReference type="Pfam" id="PF19420">
    <property type="entry name" value="DDAH_eukar"/>
    <property type="match status" value="1"/>
</dbReference>
<evidence type="ECO:0000313" key="5">
    <source>
        <dbReference type="Proteomes" id="UP000325797"/>
    </source>
</evidence>
<dbReference type="Gene3D" id="3.75.10.10">
    <property type="entry name" value="L-arginine/glycine Amidinotransferase, Chain A"/>
    <property type="match status" value="1"/>
</dbReference>
<dbReference type="Proteomes" id="UP000325797">
    <property type="component" value="Chromosome"/>
</dbReference>
<keyword evidence="5" id="KW-1185">Reference proteome</keyword>
<reference evidence="4 5" key="1">
    <citation type="submission" date="2019-08" db="EMBL/GenBank/DDBJ databases">
        <title>Hyperibacter terrae gen. nov., sp. nov. and Hyperibacter viscosus sp. nov., two new members in the family Rhodospirillaceae isolated from the rhizosphere of Hypericum perforatum.</title>
        <authorList>
            <person name="Noviana Z."/>
        </authorList>
    </citation>
    <scope>NUCLEOTIDE SEQUENCE [LARGE SCALE GENOMIC DNA]</scope>
    <source>
        <strain evidence="4 5">R5959</strain>
    </source>
</reference>
<accession>A0A5J6MXQ4</accession>
<gene>
    <name evidence="4" type="ORF">FRZ61_14210</name>
</gene>
<dbReference type="SUPFAM" id="SSF55909">
    <property type="entry name" value="Pentein"/>
    <property type="match status" value="1"/>
</dbReference>
<dbReference type="GO" id="GO:0016990">
    <property type="term" value="F:arginine deiminase activity"/>
    <property type="evidence" value="ECO:0007669"/>
    <property type="project" value="UniProtKB-EC"/>
</dbReference>
<proteinExistence type="predicted"/>
<sequence>MTTGNGKGNGGGWGVNSEYGRLRDVLLCEPVNFKWLPTSSISKATLRSGAKFDRQLAMRQHREMVQAYEEGGTKVHFLEPDEALPYQVYARDSSFMTPYGAVVTQMHQWWRRGEYAPVINFYQSKGIPIFKMITASAFEGGDFDVIEPNTVLIGFCGERTQEPAAQQVKGWMEEKGWEVKLAPIAEHYVHIDLMVCMLAPKLAAVCPDTTEDWVLDWLKAKKIEMIPVNYRDTMGLGCNVMSLGDSKIISTLQSKELNKTLRAAGFTVYDPDMTMFTMGGGGVHCMAQALRRDPV</sequence>
<name>A0A5J6MXQ4_9PROT</name>
<evidence type="ECO:0000256" key="2">
    <source>
        <dbReference type="ARBA" id="ARBA00012171"/>
    </source>
</evidence>
<comment type="catalytic activity">
    <reaction evidence="3">
        <text>L-arginine + H2O = L-citrulline + NH4(+)</text>
        <dbReference type="Rhea" id="RHEA:19597"/>
        <dbReference type="ChEBI" id="CHEBI:15377"/>
        <dbReference type="ChEBI" id="CHEBI:28938"/>
        <dbReference type="ChEBI" id="CHEBI:32682"/>
        <dbReference type="ChEBI" id="CHEBI:57743"/>
        <dbReference type="EC" id="3.5.3.6"/>
    </reaction>
</comment>
<dbReference type="OrthoDB" id="9807502at2"/>
<dbReference type="AlphaFoldDB" id="A0A5J6MXQ4"/>
<dbReference type="EC" id="3.5.3.6" evidence="2"/>
<comment type="pathway">
    <text evidence="1">Amino-acid degradation; L-arginine degradation via ADI pathway; carbamoyl phosphate from L-arginine: step 1/2.</text>
</comment>
<evidence type="ECO:0000313" key="4">
    <source>
        <dbReference type="EMBL" id="QEX21495.1"/>
    </source>
</evidence>
<dbReference type="RefSeq" id="WP_151116064.1">
    <property type="nucleotide sequence ID" value="NZ_CP042582.1"/>
</dbReference>
<dbReference type="GO" id="GO:0016740">
    <property type="term" value="F:transferase activity"/>
    <property type="evidence" value="ECO:0007669"/>
    <property type="project" value="UniProtKB-KW"/>
</dbReference>
<dbReference type="KEGG" id="hadh:FRZ61_14210"/>
<evidence type="ECO:0000256" key="3">
    <source>
        <dbReference type="ARBA" id="ARBA00049429"/>
    </source>
</evidence>
<dbReference type="PANTHER" id="PTHR47271">
    <property type="entry name" value="ARGININE DEIMINASE"/>
    <property type="match status" value="1"/>
</dbReference>
<protein>
    <recommendedName>
        <fullName evidence="2">arginine deiminase</fullName>
        <ecNumber evidence="2">3.5.3.6</ecNumber>
    </recommendedName>
</protein>
<dbReference type="GO" id="GO:0019546">
    <property type="term" value="P:L-arginine deiminase pathway"/>
    <property type="evidence" value="ECO:0007669"/>
    <property type="project" value="TreeGrafter"/>
</dbReference>
<keyword evidence="4" id="KW-0808">Transferase</keyword>
<dbReference type="PANTHER" id="PTHR47271:SF2">
    <property type="entry name" value="ARGININE DEIMINASE"/>
    <property type="match status" value="1"/>
</dbReference>
<evidence type="ECO:0000256" key="1">
    <source>
        <dbReference type="ARBA" id="ARBA00005213"/>
    </source>
</evidence>
<organism evidence="4 5">
    <name type="scientific">Hypericibacter adhaerens</name>
    <dbReference type="NCBI Taxonomy" id="2602016"/>
    <lineage>
        <taxon>Bacteria</taxon>
        <taxon>Pseudomonadati</taxon>
        <taxon>Pseudomonadota</taxon>
        <taxon>Alphaproteobacteria</taxon>
        <taxon>Rhodospirillales</taxon>
        <taxon>Dongiaceae</taxon>
        <taxon>Hypericibacter</taxon>
    </lineage>
</organism>